<keyword evidence="12" id="KW-1185">Reference proteome</keyword>
<dbReference type="GO" id="GO:0005975">
    <property type="term" value="P:carbohydrate metabolic process"/>
    <property type="evidence" value="ECO:0007669"/>
    <property type="project" value="InterPro"/>
</dbReference>
<dbReference type="Proteomes" id="UP000581688">
    <property type="component" value="Unassembled WGS sequence"/>
</dbReference>
<gene>
    <name evidence="11" type="ORF">HNQ94_003250</name>
</gene>
<feature type="binding site" evidence="10">
    <location>
        <position position="10"/>
    </location>
    <ligand>
        <name>Mg(2+)</name>
        <dbReference type="ChEBI" id="CHEBI:18420"/>
    </ligand>
</feature>
<feature type="binding site" evidence="10">
    <location>
        <position position="93"/>
    </location>
    <ligand>
        <name>Zn(2+)</name>
        <dbReference type="ChEBI" id="CHEBI:29105"/>
    </ligand>
</feature>
<keyword evidence="5 7" id="KW-0119">Carbohydrate metabolism</keyword>
<dbReference type="RefSeq" id="WP_174497399.1">
    <property type="nucleotide sequence ID" value="NZ_CADDWK010000014.1"/>
</dbReference>
<dbReference type="EC" id="3.1.3.-" evidence="7"/>
<feature type="site" description="Stabilizes the phosphoryl group" evidence="9">
    <location>
        <position position="105"/>
    </location>
</feature>
<feature type="site" description="Stabilizes the phosphoryl group" evidence="9">
    <location>
        <position position="54"/>
    </location>
</feature>
<feature type="binding site" evidence="10">
    <location>
        <position position="8"/>
    </location>
    <ligand>
        <name>Mg(2+)</name>
        <dbReference type="ChEBI" id="CHEBI:18420"/>
    </ligand>
</feature>
<evidence type="ECO:0000256" key="3">
    <source>
        <dbReference type="ARBA" id="ARBA00022723"/>
    </source>
</evidence>
<organism evidence="11 12">
    <name type="scientific">Salirhabdus euzebyi</name>
    <dbReference type="NCBI Taxonomy" id="394506"/>
    <lineage>
        <taxon>Bacteria</taxon>
        <taxon>Bacillati</taxon>
        <taxon>Bacillota</taxon>
        <taxon>Bacilli</taxon>
        <taxon>Bacillales</taxon>
        <taxon>Bacillaceae</taxon>
        <taxon>Salirhabdus</taxon>
    </lineage>
</organism>
<evidence type="ECO:0000256" key="4">
    <source>
        <dbReference type="ARBA" id="ARBA00022801"/>
    </source>
</evidence>
<evidence type="ECO:0000256" key="6">
    <source>
        <dbReference type="ARBA" id="ARBA00031828"/>
    </source>
</evidence>
<feature type="active site" description="Proton donor" evidence="8">
    <location>
        <position position="10"/>
    </location>
</feature>
<dbReference type="GO" id="GO:0046872">
    <property type="term" value="F:metal ion binding"/>
    <property type="evidence" value="ECO:0007669"/>
    <property type="project" value="UniProtKB-KW"/>
</dbReference>
<evidence type="ECO:0000256" key="10">
    <source>
        <dbReference type="PIRSR" id="PIRSR004682-4"/>
    </source>
</evidence>
<comment type="similarity">
    <text evidence="7">Belongs to the gmhB family.</text>
</comment>
<reference evidence="11 12" key="1">
    <citation type="submission" date="2020-08" db="EMBL/GenBank/DDBJ databases">
        <title>Genomic Encyclopedia of Type Strains, Phase IV (KMG-IV): sequencing the most valuable type-strain genomes for metagenomic binning, comparative biology and taxonomic classification.</title>
        <authorList>
            <person name="Goeker M."/>
        </authorList>
    </citation>
    <scope>NUCLEOTIDE SEQUENCE [LARGE SCALE GENOMIC DNA]</scope>
    <source>
        <strain evidence="11 12">DSM 19612</strain>
    </source>
</reference>
<feature type="binding site" evidence="10">
    <location>
        <position position="130"/>
    </location>
    <ligand>
        <name>Mg(2+)</name>
        <dbReference type="ChEBI" id="CHEBI:18420"/>
    </ligand>
</feature>
<dbReference type="GO" id="GO:0005737">
    <property type="term" value="C:cytoplasm"/>
    <property type="evidence" value="ECO:0007669"/>
    <property type="project" value="UniProtKB-SubCell"/>
</dbReference>
<name>A0A841Q8H0_9BACI</name>
<keyword evidence="2 7" id="KW-0963">Cytoplasm</keyword>
<proteinExistence type="inferred from homology"/>
<evidence type="ECO:0000313" key="12">
    <source>
        <dbReference type="Proteomes" id="UP000581688"/>
    </source>
</evidence>
<feature type="binding site" evidence="10">
    <location>
        <position position="95"/>
    </location>
    <ligand>
        <name>Zn(2+)</name>
        <dbReference type="ChEBI" id="CHEBI:29105"/>
    </ligand>
</feature>
<dbReference type="AlphaFoldDB" id="A0A841Q8H0"/>
<dbReference type="GO" id="GO:0016791">
    <property type="term" value="F:phosphatase activity"/>
    <property type="evidence" value="ECO:0007669"/>
    <property type="project" value="InterPro"/>
</dbReference>
<dbReference type="NCBIfam" id="TIGR01656">
    <property type="entry name" value="Histidinol-ppas"/>
    <property type="match status" value="1"/>
</dbReference>
<comment type="cofactor">
    <cofactor evidence="10">
        <name>Zn(2+)</name>
        <dbReference type="ChEBI" id="CHEBI:29105"/>
    </cofactor>
</comment>
<dbReference type="PIRSF" id="PIRSF004682">
    <property type="entry name" value="GmhB"/>
    <property type="match status" value="1"/>
</dbReference>
<evidence type="ECO:0000256" key="1">
    <source>
        <dbReference type="ARBA" id="ARBA00004496"/>
    </source>
</evidence>
<dbReference type="CDD" id="cd07503">
    <property type="entry name" value="HAD_HisB-N"/>
    <property type="match status" value="1"/>
</dbReference>
<protein>
    <recommendedName>
        <fullName evidence="6 7">D,D-heptose 1,7-bisphosphate phosphatase</fullName>
        <ecNumber evidence="7">3.1.3.-</ecNumber>
    </recommendedName>
</protein>
<keyword evidence="10" id="KW-0862">Zinc</keyword>
<dbReference type="InterPro" id="IPR006549">
    <property type="entry name" value="HAD-SF_hydro_IIIA"/>
</dbReference>
<feature type="binding site" evidence="10">
    <location>
        <position position="103"/>
    </location>
    <ligand>
        <name>Zn(2+)</name>
        <dbReference type="ChEBI" id="CHEBI:29105"/>
    </ligand>
</feature>
<keyword evidence="4 7" id="KW-0378">Hydrolase</keyword>
<feature type="active site" description="Nucleophile" evidence="8">
    <location>
        <position position="8"/>
    </location>
</feature>
<evidence type="ECO:0000256" key="9">
    <source>
        <dbReference type="PIRSR" id="PIRSR004682-3"/>
    </source>
</evidence>
<dbReference type="NCBIfam" id="TIGR01662">
    <property type="entry name" value="HAD-SF-IIIA"/>
    <property type="match status" value="1"/>
</dbReference>
<dbReference type="Gene3D" id="3.40.50.1000">
    <property type="entry name" value="HAD superfamily/HAD-like"/>
    <property type="match status" value="1"/>
</dbReference>
<dbReference type="PANTHER" id="PTHR42891:SF1">
    <property type="entry name" value="D-GLYCERO-BETA-D-MANNO-HEPTOSE-1,7-BISPHOSPHATE 7-PHOSPHATASE"/>
    <property type="match status" value="1"/>
</dbReference>
<keyword evidence="3 10" id="KW-0479">Metal-binding</keyword>
<evidence type="ECO:0000313" key="11">
    <source>
        <dbReference type="EMBL" id="MBB6454761.1"/>
    </source>
</evidence>
<dbReference type="EMBL" id="JACHGH010000012">
    <property type="protein sequence ID" value="MBB6454761.1"/>
    <property type="molecule type" value="Genomic_DNA"/>
</dbReference>
<dbReference type="InterPro" id="IPR006543">
    <property type="entry name" value="Histidinol-phos"/>
</dbReference>
<keyword evidence="10" id="KW-0460">Magnesium</keyword>
<feature type="binding site" evidence="10">
    <location>
        <position position="101"/>
    </location>
    <ligand>
        <name>Zn(2+)</name>
        <dbReference type="ChEBI" id="CHEBI:29105"/>
    </ligand>
</feature>
<evidence type="ECO:0000256" key="5">
    <source>
        <dbReference type="ARBA" id="ARBA00023277"/>
    </source>
</evidence>
<feature type="site" description="Contributes to substrate recognition" evidence="9">
    <location>
        <position position="104"/>
    </location>
</feature>
<dbReference type="SUPFAM" id="SSF56784">
    <property type="entry name" value="HAD-like"/>
    <property type="match status" value="1"/>
</dbReference>
<dbReference type="InterPro" id="IPR036412">
    <property type="entry name" value="HAD-like_sf"/>
</dbReference>
<dbReference type="PANTHER" id="PTHR42891">
    <property type="entry name" value="D-GLYCERO-BETA-D-MANNO-HEPTOSE-1,7-BISPHOSPHATE 7-PHOSPHATASE"/>
    <property type="match status" value="1"/>
</dbReference>
<comment type="subcellular location">
    <subcellularLocation>
        <location evidence="1 7">Cytoplasm</location>
    </subcellularLocation>
</comment>
<evidence type="ECO:0000256" key="7">
    <source>
        <dbReference type="PIRNR" id="PIRNR004682"/>
    </source>
</evidence>
<comment type="cofactor">
    <cofactor evidence="10">
        <name>Mg(2+)</name>
        <dbReference type="ChEBI" id="CHEBI:18420"/>
    </cofactor>
</comment>
<evidence type="ECO:0000256" key="2">
    <source>
        <dbReference type="ARBA" id="ARBA00022490"/>
    </source>
</evidence>
<comment type="caution">
    <text evidence="11">The sequence shown here is derived from an EMBL/GenBank/DDBJ whole genome shotgun (WGS) entry which is preliminary data.</text>
</comment>
<dbReference type="Pfam" id="PF13242">
    <property type="entry name" value="Hydrolase_like"/>
    <property type="match status" value="1"/>
</dbReference>
<evidence type="ECO:0000256" key="8">
    <source>
        <dbReference type="PIRSR" id="PIRSR004682-1"/>
    </source>
</evidence>
<sequence length="177" mass="19968">MNIAMFLDRDGVVNEVLSERVKFVNKPTDFYLLDGVAEAIKLFNEEGFKVFIVTNQGGIGLGYMKESALQDVHKKMEEDLAKIGAYVDEVVYCPHKPHANCACRKPKPKMLFDLAAKYDIDLAQSYMVGDREPDIIAGREAGTRTILIGEREKDEVEADMYFPDLLSVANWLAEYHA</sequence>
<accession>A0A841Q8H0</accession>
<dbReference type="InterPro" id="IPR023214">
    <property type="entry name" value="HAD_sf"/>
</dbReference>
<dbReference type="InterPro" id="IPR004446">
    <property type="entry name" value="Heptose_bisP_phosphatase"/>
</dbReference>